<proteinExistence type="predicted"/>
<protein>
    <submittedName>
        <fullName evidence="2">Uncharacterized protein</fullName>
    </submittedName>
</protein>
<feature type="compositionally biased region" description="Basic and acidic residues" evidence="1">
    <location>
        <begin position="221"/>
        <end position="252"/>
    </location>
</feature>
<evidence type="ECO:0000313" key="2">
    <source>
        <dbReference type="EMBL" id="KKM03157.1"/>
    </source>
</evidence>
<organism evidence="2">
    <name type="scientific">marine sediment metagenome</name>
    <dbReference type="NCBI Taxonomy" id="412755"/>
    <lineage>
        <taxon>unclassified sequences</taxon>
        <taxon>metagenomes</taxon>
        <taxon>ecological metagenomes</taxon>
    </lineage>
</organism>
<gene>
    <name evidence="2" type="ORF">LCGC14_1777210</name>
</gene>
<evidence type="ECO:0000256" key="1">
    <source>
        <dbReference type="SAM" id="MobiDB-lite"/>
    </source>
</evidence>
<accession>A0A0F9HJ09</accession>
<name>A0A0F9HJ09_9ZZZZ</name>
<feature type="compositionally biased region" description="Basic and acidic residues" evidence="1">
    <location>
        <begin position="280"/>
        <end position="289"/>
    </location>
</feature>
<comment type="caution">
    <text evidence="2">The sequence shown here is derived from an EMBL/GenBank/DDBJ whole genome shotgun (WGS) entry which is preliminary data.</text>
</comment>
<feature type="region of interest" description="Disordered" evidence="1">
    <location>
        <begin position="221"/>
        <end position="289"/>
    </location>
</feature>
<feature type="region of interest" description="Disordered" evidence="1">
    <location>
        <begin position="322"/>
        <end position="375"/>
    </location>
</feature>
<feature type="non-terminal residue" evidence="2">
    <location>
        <position position="375"/>
    </location>
</feature>
<dbReference type="EMBL" id="LAZR01016749">
    <property type="protein sequence ID" value="KKM03157.1"/>
    <property type="molecule type" value="Genomic_DNA"/>
</dbReference>
<dbReference type="AlphaFoldDB" id="A0A0F9HJ09"/>
<sequence>MQIKKELAEMHDGRVQLISLVETGANAAPFKKLKSENPEGDTDVFRAEKLQAAAADGPTLIALAVSPKGDVKAAEAIAKAAGIEIQDTREVEGDDGTTTLLVACKQTRVNTADPNQVQVRLDDELIAVCHVEKMFIPFNGETSFAEAIKSQGFFPQLRGALDVFGEVAYHILDSVDSPAEAAVAIKASGDELVSLLTLMTKALPKDTFKAAKVIEALKAEKPESAETPTSKEKDEAAAKEKADAEAKKKAEGDGNAITEKAVHVDDEDEDEKGKNKKGAKKEDVAPSDLDKILEAIAGLTTTIVKQGEVTDDLKKQIETVAEKAEEAEEAATAATKKAESTDKAVSGRVSTSPAGDESGRSERKVKMAPPLEDTG</sequence>
<reference evidence="2" key="1">
    <citation type="journal article" date="2015" name="Nature">
        <title>Complex archaea that bridge the gap between prokaryotes and eukaryotes.</title>
        <authorList>
            <person name="Spang A."/>
            <person name="Saw J.H."/>
            <person name="Jorgensen S.L."/>
            <person name="Zaremba-Niedzwiedzka K."/>
            <person name="Martijn J."/>
            <person name="Lind A.E."/>
            <person name="van Eijk R."/>
            <person name="Schleper C."/>
            <person name="Guy L."/>
            <person name="Ettema T.J."/>
        </authorList>
    </citation>
    <scope>NUCLEOTIDE SEQUENCE</scope>
</reference>